<dbReference type="GO" id="GO:0045892">
    <property type="term" value="P:negative regulation of DNA-templated transcription"/>
    <property type="evidence" value="ECO:0007669"/>
    <property type="project" value="UniProtKB-ARBA"/>
</dbReference>
<protein>
    <submittedName>
        <fullName evidence="4">DNA-binding transcriptional regulator, FrmR family</fullName>
    </submittedName>
</protein>
<gene>
    <name evidence="4" type="ORF">SAMN05661109_02523</name>
</gene>
<feature type="compositionally biased region" description="Basic and acidic residues" evidence="3">
    <location>
        <begin position="22"/>
        <end position="31"/>
    </location>
</feature>
<comment type="similarity">
    <text evidence="1">Belongs to the CsoR family.</text>
</comment>
<keyword evidence="4" id="KW-0238">DNA-binding</keyword>
<keyword evidence="2" id="KW-0186">Copper</keyword>
<reference evidence="5" key="1">
    <citation type="submission" date="2016-10" db="EMBL/GenBank/DDBJ databases">
        <authorList>
            <person name="Varghese N."/>
            <person name="Submissions S."/>
        </authorList>
    </citation>
    <scope>NUCLEOTIDE SEQUENCE [LARGE SCALE GENOMIC DNA]</scope>
    <source>
        <strain evidence="5">DSM 20524</strain>
    </source>
</reference>
<name>A0A1H9W3N9_9CORY</name>
<evidence type="ECO:0000256" key="2">
    <source>
        <dbReference type="ARBA" id="ARBA00023008"/>
    </source>
</evidence>
<dbReference type="GO" id="GO:0046872">
    <property type="term" value="F:metal ion binding"/>
    <property type="evidence" value="ECO:0007669"/>
    <property type="project" value="InterPro"/>
</dbReference>
<dbReference type="STRING" id="1121357.SAMN05661109_02523"/>
<dbReference type="CDD" id="cd10148">
    <property type="entry name" value="CsoR-like_DUF156"/>
    <property type="match status" value="1"/>
</dbReference>
<dbReference type="Pfam" id="PF02583">
    <property type="entry name" value="Trns_repr_metal"/>
    <property type="match status" value="1"/>
</dbReference>
<dbReference type="Gene3D" id="1.20.58.1000">
    <property type="entry name" value="Metal-sensitive repressor, helix protomer"/>
    <property type="match status" value="1"/>
</dbReference>
<evidence type="ECO:0000256" key="3">
    <source>
        <dbReference type="SAM" id="MobiDB-lite"/>
    </source>
</evidence>
<evidence type="ECO:0000256" key="1">
    <source>
        <dbReference type="ARBA" id="ARBA00005428"/>
    </source>
</evidence>
<evidence type="ECO:0000313" key="5">
    <source>
        <dbReference type="Proteomes" id="UP000198929"/>
    </source>
</evidence>
<dbReference type="PANTHER" id="PTHR33677:SF3">
    <property type="entry name" value="COPPER-SENSING TRANSCRIPTIONAL REPRESSOR RICR"/>
    <property type="match status" value="1"/>
</dbReference>
<organism evidence="4 5">
    <name type="scientific">Corynebacterium cystitidis DSM 20524</name>
    <dbReference type="NCBI Taxonomy" id="1121357"/>
    <lineage>
        <taxon>Bacteria</taxon>
        <taxon>Bacillati</taxon>
        <taxon>Actinomycetota</taxon>
        <taxon>Actinomycetes</taxon>
        <taxon>Mycobacteriales</taxon>
        <taxon>Corynebacteriaceae</taxon>
        <taxon>Corynebacterium</taxon>
    </lineage>
</organism>
<dbReference type="AlphaFoldDB" id="A0A1H9W3N9"/>
<dbReference type="PANTHER" id="PTHR33677">
    <property type="entry name" value="TRANSCRIPTIONAL REPRESSOR FRMR-RELATED"/>
    <property type="match status" value="1"/>
</dbReference>
<dbReference type="EMBL" id="FOGQ01000016">
    <property type="protein sequence ID" value="SES28361.1"/>
    <property type="molecule type" value="Genomic_DNA"/>
</dbReference>
<dbReference type="Proteomes" id="UP000198929">
    <property type="component" value="Unassembled WGS sequence"/>
</dbReference>
<dbReference type="GO" id="GO:0003677">
    <property type="term" value="F:DNA binding"/>
    <property type="evidence" value="ECO:0007669"/>
    <property type="project" value="UniProtKB-KW"/>
</dbReference>
<sequence length="130" mass="14070">MTVMADTISPKESPDDPMTPHAPEHGQDHGGDTCCGGQHGYSADRDRYLARLKRIEGQVRGIQRMIGEDQYCIDILTQMSAINSALENVGLALLEDHLHHCVAGAIADGGELADDKITEAMAAVRRMVKS</sequence>
<accession>A0A1H9W3N9</accession>
<keyword evidence="5" id="KW-1185">Reference proteome</keyword>
<proteinExistence type="inferred from homology"/>
<evidence type="ECO:0000313" key="4">
    <source>
        <dbReference type="EMBL" id="SES28361.1"/>
    </source>
</evidence>
<dbReference type="InterPro" id="IPR038390">
    <property type="entry name" value="Metal_Tscrpt_repr_sf"/>
</dbReference>
<dbReference type="InterPro" id="IPR003735">
    <property type="entry name" value="Metal_Tscrpt_repr"/>
</dbReference>
<feature type="region of interest" description="Disordered" evidence="3">
    <location>
        <begin position="1"/>
        <end position="37"/>
    </location>
</feature>